<dbReference type="InterPro" id="IPR029068">
    <property type="entry name" value="Glyas_Bleomycin-R_OHBP_Dase"/>
</dbReference>
<dbReference type="Gene3D" id="3.30.720.110">
    <property type="match status" value="1"/>
</dbReference>
<name>Q21R79_ALBFT</name>
<dbReference type="Gene3D" id="3.30.720.120">
    <property type="match status" value="1"/>
</dbReference>
<feature type="domain" description="VOC" evidence="1">
    <location>
        <begin position="12"/>
        <end position="137"/>
    </location>
</feature>
<dbReference type="OrthoDB" id="9795306at2"/>
<evidence type="ECO:0000313" key="3">
    <source>
        <dbReference type="Proteomes" id="UP000008332"/>
    </source>
</evidence>
<dbReference type="PROSITE" id="PS51819">
    <property type="entry name" value="VOC"/>
    <property type="match status" value="1"/>
</dbReference>
<dbReference type="SUPFAM" id="SSF54593">
    <property type="entry name" value="Glyoxalase/Bleomycin resistance protein/Dihydroxybiphenyl dioxygenase"/>
    <property type="match status" value="1"/>
</dbReference>
<keyword evidence="3" id="KW-1185">Reference proteome</keyword>
<dbReference type="eggNOG" id="COG2764">
    <property type="taxonomic scope" value="Bacteria"/>
</dbReference>
<dbReference type="InterPro" id="IPR004360">
    <property type="entry name" value="Glyas_Fos-R_dOase_dom"/>
</dbReference>
<dbReference type="PANTHER" id="PTHR34109:SF1">
    <property type="entry name" value="VOC DOMAIN-CONTAINING PROTEIN"/>
    <property type="match status" value="1"/>
</dbReference>
<keyword evidence="2" id="KW-0560">Oxidoreductase</keyword>
<gene>
    <name evidence="2" type="ordered locus">Rfer_4026</name>
</gene>
<dbReference type="STRING" id="338969.Rfer_4026"/>
<dbReference type="RefSeq" id="WP_011466286.1">
    <property type="nucleotide sequence ID" value="NC_007908.1"/>
</dbReference>
<dbReference type="KEGG" id="rfr:Rfer_4026"/>
<dbReference type="PANTHER" id="PTHR34109">
    <property type="entry name" value="BNAUNNG04460D PROTEIN-RELATED"/>
    <property type="match status" value="1"/>
</dbReference>
<dbReference type="AlphaFoldDB" id="Q21R79"/>
<proteinExistence type="predicted"/>
<reference evidence="3" key="1">
    <citation type="submission" date="2006-02" db="EMBL/GenBank/DDBJ databases">
        <title>Complete sequence of chromosome of Rhodoferax ferrireducens DSM 15236.</title>
        <authorList>
            <person name="Copeland A."/>
            <person name="Lucas S."/>
            <person name="Lapidus A."/>
            <person name="Barry K."/>
            <person name="Detter J.C."/>
            <person name="Glavina del Rio T."/>
            <person name="Hammon N."/>
            <person name="Israni S."/>
            <person name="Pitluck S."/>
            <person name="Brettin T."/>
            <person name="Bruce D."/>
            <person name="Han C."/>
            <person name="Tapia R."/>
            <person name="Gilna P."/>
            <person name="Kiss H."/>
            <person name="Schmutz J."/>
            <person name="Larimer F."/>
            <person name="Land M."/>
            <person name="Kyrpides N."/>
            <person name="Ivanova N."/>
            <person name="Richardson P."/>
        </authorList>
    </citation>
    <scope>NUCLEOTIDE SEQUENCE [LARGE SCALE GENOMIC DNA]</scope>
    <source>
        <strain evidence="3">ATCC BAA-621 / DSM 15236 / T118</strain>
    </source>
</reference>
<dbReference type="GO" id="GO:0051213">
    <property type="term" value="F:dioxygenase activity"/>
    <property type="evidence" value="ECO:0007669"/>
    <property type="project" value="UniProtKB-KW"/>
</dbReference>
<dbReference type="Proteomes" id="UP000008332">
    <property type="component" value="Chromosome"/>
</dbReference>
<dbReference type="EMBL" id="CP000267">
    <property type="protein sequence ID" value="ABD71724.1"/>
    <property type="molecule type" value="Genomic_DNA"/>
</dbReference>
<keyword evidence="2" id="KW-0223">Dioxygenase</keyword>
<dbReference type="CDD" id="cd07246">
    <property type="entry name" value="VOC_like"/>
    <property type="match status" value="1"/>
</dbReference>
<dbReference type="Pfam" id="PF00903">
    <property type="entry name" value="Glyoxalase"/>
    <property type="match status" value="1"/>
</dbReference>
<evidence type="ECO:0000259" key="1">
    <source>
        <dbReference type="PROSITE" id="PS51819"/>
    </source>
</evidence>
<dbReference type="HOGENOM" id="CLU_046006_11_2_4"/>
<sequence length="161" mass="17194">MSKSSVKPIPEGMHTLTPHLVCAGAADAIEFYKKAFNAVEGYRLPGPDGKLMHGSVVIGDSMLMLVDENPAWGALGPKSLKGSPVTIHLYVPGVDATVAQAVAAGAKVTMPVADMFWGDRYGVLQDPFGHNWSVATHQRDLSPQEIQEAMAKMDTTNKTCT</sequence>
<evidence type="ECO:0000313" key="2">
    <source>
        <dbReference type="EMBL" id="ABD71724.1"/>
    </source>
</evidence>
<organism evidence="2 3">
    <name type="scientific">Albidiferax ferrireducens (strain ATCC BAA-621 / DSM 15236 / T118)</name>
    <name type="common">Rhodoferax ferrireducens</name>
    <dbReference type="NCBI Taxonomy" id="338969"/>
    <lineage>
        <taxon>Bacteria</taxon>
        <taxon>Pseudomonadati</taxon>
        <taxon>Pseudomonadota</taxon>
        <taxon>Betaproteobacteria</taxon>
        <taxon>Burkholderiales</taxon>
        <taxon>Comamonadaceae</taxon>
        <taxon>Rhodoferax</taxon>
    </lineage>
</organism>
<accession>Q21R79</accession>
<dbReference type="InterPro" id="IPR037523">
    <property type="entry name" value="VOC_core"/>
</dbReference>
<protein>
    <submittedName>
        <fullName evidence="2">Glyoxalase/bleomycin resistance protein/dioxygenase</fullName>
    </submittedName>
</protein>